<accession>A0A6G0XMV5</accession>
<dbReference type="GO" id="GO:0004842">
    <property type="term" value="F:ubiquitin-protein transferase activity"/>
    <property type="evidence" value="ECO:0007669"/>
    <property type="project" value="InterPro"/>
</dbReference>
<evidence type="ECO:0000259" key="9">
    <source>
        <dbReference type="PROSITE" id="PS50089"/>
    </source>
</evidence>
<dbReference type="InterPro" id="IPR019734">
    <property type="entry name" value="TPR_rpt"/>
</dbReference>
<dbReference type="VEuPathDB" id="FungiDB:AeMF1_009589"/>
<proteinExistence type="predicted"/>
<evidence type="ECO:0000313" key="12">
    <source>
        <dbReference type="Proteomes" id="UP000481153"/>
    </source>
</evidence>
<reference evidence="11 12" key="1">
    <citation type="submission" date="2019-07" db="EMBL/GenBank/DDBJ databases">
        <title>Genomics analysis of Aphanomyces spp. identifies a new class of oomycete effector associated with host adaptation.</title>
        <authorList>
            <person name="Gaulin E."/>
        </authorList>
    </citation>
    <scope>NUCLEOTIDE SEQUENCE [LARGE SCALE GENOMIC DNA]</scope>
    <source>
        <strain evidence="11 12">ATCC 201684</strain>
    </source>
</reference>
<dbReference type="Proteomes" id="UP000481153">
    <property type="component" value="Unassembled WGS sequence"/>
</dbReference>
<dbReference type="InterPro" id="IPR013083">
    <property type="entry name" value="Znf_RING/FYVE/PHD"/>
</dbReference>
<dbReference type="PROSITE" id="PS50005">
    <property type="entry name" value="TPR"/>
    <property type="match status" value="1"/>
</dbReference>
<keyword evidence="2" id="KW-0479">Metal-binding</keyword>
<dbReference type="InterPro" id="IPR001841">
    <property type="entry name" value="Znf_RING"/>
</dbReference>
<evidence type="ECO:0000256" key="8">
    <source>
        <dbReference type="PROSITE-ProRule" id="PRU00339"/>
    </source>
</evidence>
<dbReference type="InterPro" id="IPR031127">
    <property type="entry name" value="E3_UB_ligase_RBR"/>
</dbReference>
<dbReference type="InterPro" id="IPR011990">
    <property type="entry name" value="TPR-like_helical_dom_sf"/>
</dbReference>
<keyword evidence="6" id="KW-0862">Zinc</keyword>
<dbReference type="PANTHER" id="PTHR11685">
    <property type="entry name" value="RBR FAMILY RING FINGER AND IBR DOMAIN-CONTAINING"/>
    <property type="match status" value="1"/>
</dbReference>
<gene>
    <name evidence="11" type="ORF">Ae201684_002994</name>
</gene>
<dbReference type="Gene3D" id="3.30.40.10">
    <property type="entry name" value="Zinc/RING finger domain, C3HC4 (zinc finger)"/>
    <property type="match status" value="1"/>
</dbReference>
<keyword evidence="1" id="KW-0808">Transferase</keyword>
<dbReference type="Pfam" id="PF13424">
    <property type="entry name" value="TPR_12"/>
    <property type="match status" value="1"/>
</dbReference>
<sequence>MALIGIVYGQQNKLEESIEWCSRCYEIQRRVMGEDHPRTNGMRNNLSVAYSLIGDYSLSSQLLMECFESYRRTLGPKHTSTLAIQANLGNAYRLLGRFAEAEAILLDCLSHEDHDKFTKPSSKRYLGLTYMSIGNYDRATKYYAEAFDMLEGVVGRTHDIYARSLMPMYLLQLKTASFESLEAIEAFESILRDVKWTQDLWKYTICHGCRREIQGVLCVCSDCPVYSFRYCASCTAEKKPESYFHRGLHRLIFKSMEEAVVVIGLAIVSIVAFLLPPQTKKEERDAALPCPTGSPRCMICLDLADITESVTCASCPKVCCTPCFESYLEHQVNDGRSIIKCPGCTAAISTTILQRNMSPALFDKFQRFLDGSSAFACPICRVPCSFATATFASTRKASCPTCRQKWCVNCSQPYHWTSCRDRHFEKYRAKHRIQACPHCRRDIEKVDGCNHMTCAKCAFEFCWRCRAKWSVKHRCGLRAWLSLAR</sequence>
<dbReference type="VEuPathDB" id="FungiDB:AeMF1_016234"/>
<keyword evidence="4 7" id="KW-0863">Zinc-finger</keyword>
<feature type="repeat" description="TPR" evidence="8">
    <location>
        <begin position="120"/>
        <end position="153"/>
    </location>
</feature>
<protein>
    <recommendedName>
        <fullName evidence="13">RING-type domain-containing protein</fullName>
    </recommendedName>
</protein>
<evidence type="ECO:0000313" key="11">
    <source>
        <dbReference type="EMBL" id="KAF0741801.1"/>
    </source>
</evidence>
<evidence type="ECO:0000256" key="3">
    <source>
        <dbReference type="ARBA" id="ARBA00022737"/>
    </source>
</evidence>
<evidence type="ECO:0000256" key="4">
    <source>
        <dbReference type="ARBA" id="ARBA00022771"/>
    </source>
</evidence>
<dbReference type="GO" id="GO:0008270">
    <property type="term" value="F:zinc ion binding"/>
    <property type="evidence" value="ECO:0007669"/>
    <property type="project" value="UniProtKB-KW"/>
</dbReference>
<dbReference type="SUPFAM" id="SSF48452">
    <property type="entry name" value="TPR-like"/>
    <property type="match status" value="1"/>
</dbReference>
<evidence type="ECO:0008006" key="13">
    <source>
        <dbReference type="Google" id="ProtNLM"/>
    </source>
</evidence>
<dbReference type="Pfam" id="PF22191">
    <property type="entry name" value="IBR_1"/>
    <property type="match status" value="1"/>
</dbReference>
<dbReference type="PROSITE" id="PS50089">
    <property type="entry name" value="ZF_RING_2"/>
    <property type="match status" value="1"/>
</dbReference>
<dbReference type="PROSITE" id="PS51873">
    <property type="entry name" value="TRIAD"/>
    <property type="match status" value="1"/>
</dbReference>
<comment type="caution">
    <text evidence="11">The sequence shown here is derived from an EMBL/GenBank/DDBJ whole genome shotgun (WGS) entry which is preliminary data.</text>
</comment>
<dbReference type="Pfam" id="PF13374">
    <property type="entry name" value="TPR_10"/>
    <property type="match status" value="2"/>
</dbReference>
<dbReference type="InterPro" id="IPR044066">
    <property type="entry name" value="TRIAD_supradom"/>
</dbReference>
<feature type="domain" description="RING-type" evidence="10">
    <location>
        <begin position="293"/>
        <end position="485"/>
    </location>
</feature>
<dbReference type="EMBL" id="VJMJ01000034">
    <property type="protein sequence ID" value="KAF0741801.1"/>
    <property type="molecule type" value="Genomic_DNA"/>
</dbReference>
<evidence type="ECO:0000256" key="7">
    <source>
        <dbReference type="PROSITE-ProRule" id="PRU00175"/>
    </source>
</evidence>
<dbReference type="GO" id="GO:0005737">
    <property type="term" value="C:cytoplasm"/>
    <property type="evidence" value="ECO:0007669"/>
    <property type="project" value="UniProtKB-ARBA"/>
</dbReference>
<dbReference type="GO" id="GO:0016567">
    <property type="term" value="P:protein ubiquitination"/>
    <property type="evidence" value="ECO:0007669"/>
    <property type="project" value="InterPro"/>
</dbReference>
<name>A0A6G0XMV5_9STRA</name>
<keyword evidence="3" id="KW-0677">Repeat</keyword>
<dbReference type="CDD" id="cd20336">
    <property type="entry name" value="Rcat_RBR"/>
    <property type="match status" value="1"/>
</dbReference>
<evidence type="ECO:0000256" key="5">
    <source>
        <dbReference type="ARBA" id="ARBA00022786"/>
    </source>
</evidence>
<evidence type="ECO:0000256" key="2">
    <source>
        <dbReference type="ARBA" id="ARBA00022723"/>
    </source>
</evidence>
<organism evidence="11 12">
    <name type="scientific">Aphanomyces euteiches</name>
    <dbReference type="NCBI Taxonomy" id="100861"/>
    <lineage>
        <taxon>Eukaryota</taxon>
        <taxon>Sar</taxon>
        <taxon>Stramenopiles</taxon>
        <taxon>Oomycota</taxon>
        <taxon>Saprolegniomycetes</taxon>
        <taxon>Saprolegniales</taxon>
        <taxon>Verrucalvaceae</taxon>
        <taxon>Aphanomyces</taxon>
    </lineage>
</organism>
<keyword evidence="5" id="KW-0833">Ubl conjugation pathway</keyword>
<keyword evidence="12" id="KW-1185">Reference proteome</keyword>
<feature type="domain" description="RING-type" evidence="9">
    <location>
        <begin position="297"/>
        <end position="345"/>
    </location>
</feature>
<dbReference type="SUPFAM" id="SSF57850">
    <property type="entry name" value="RING/U-box"/>
    <property type="match status" value="2"/>
</dbReference>
<dbReference type="AlphaFoldDB" id="A0A6G0XMV5"/>
<evidence type="ECO:0000259" key="10">
    <source>
        <dbReference type="PROSITE" id="PS51873"/>
    </source>
</evidence>
<dbReference type="Gene3D" id="1.20.120.1750">
    <property type="match status" value="1"/>
</dbReference>
<dbReference type="Gene3D" id="1.25.40.10">
    <property type="entry name" value="Tetratricopeptide repeat domain"/>
    <property type="match status" value="1"/>
</dbReference>
<evidence type="ECO:0000256" key="1">
    <source>
        <dbReference type="ARBA" id="ARBA00022679"/>
    </source>
</evidence>
<evidence type="ECO:0000256" key="6">
    <source>
        <dbReference type="ARBA" id="ARBA00022833"/>
    </source>
</evidence>
<keyword evidence="8" id="KW-0802">TPR repeat</keyword>
<dbReference type="SMART" id="SM00028">
    <property type="entry name" value="TPR"/>
    <property type="match status" value="3"/>
</dbReference>